<reference evidence="12 13" key="1">
    <citation type="journal article" date="2009" name="J. Bacteriol.">
        <title>Draft genome sequence of the extremely acidophilic bacterium Acidithiobacillus caldus ATCC 51756 reveals metabolic versatility in the genus Acidithiobacillus.</title>
        <authorList>
            <person name="Valdes J."/>
            <person name="Quatrini R."/>
            <person name="Hallberg K."/>
            <person name="Dopson M."/>
            <person name="Valenzuela P.D."/>
            <person name="Holmes D.S."/>
        </authorList>
    </citation>
    <scope>NUCLEOTIDE SEQUENCE [LARGE SCALE GENOMIC DNA]</scope>
    <source>
        <strain evidence="13">ATCC 51756 / DSM 8584 / KU</strain>
    </source>
</reference>
<proteinExistence type="inferred from homology"/>
<comment type="similarity">
    <text evidence="3 10">Belongs to the PurH family.</text>
</comment>
<dbReference type="SUPFAM" id="SSF53927">
    <property type="entry name" value="Cytidine deaminase-like"/>
    <property type="match status" value="1"/>
</dbReference>
<protein>
    <recommendedName>
        <fullName evidence="10">Bifunctional purine biosynthesis protein PurH</fullName>
    </recommendedName>
    <domain>
        <recommendedName>
            <fullName evidence="10">Phosphoribosylaminoimidazolecarboxamide formyltransferase</fullName>
            <ecNumber evidence="10">2.1.2.3</ecNumber>
        </recommendedName>
        <alternativeName>
            <fullName evidence="10">AICAR transformylase</fullName>
        </alternativeName>
    </domain>
    <domain>
        <recommendedName>
            <fullName evidence="10">IMP cyclohydrolase</fullName>
            <ecNumber evidence="10">3.5.4.10</ecNumber>
        </recommendedName>
        <alternativeName>
            <fullName evidence="10">ATIC</fullName>
        </alternativeName>
        <alternativeName>
            <fullName evidence="10">IMP synthase</fullName>
        </alternativeName>
        <alternativeName>
            <fullName evidence="10">Inosinicase</fullName>
        </alternativeName>
    </domain>
</protein>
<evidence type="ECO:0000256" key="1">
    <source>
        <dbReference type="ARBA" id="ARBA00004844"/>
    </source>
</evidence>
<evidence type="ECO:0000313" key="13">
    <source>
        <dbReference type="Proteomes" id="UP000005522"/>
    </source>
</evidence>
<dbReference type="InterPro" id="IPR011607">
    <property type="entry name" value="MGS-like_dom"/>
</dbReference>
<dbReference type="PROSITE" id="PS51855">
    <property type="entry name" value="MGS"/>
    <property type="match status" value="1"/>
</dbReference>
<feature type="domain" description="MGS-like" evidence="11">
    <location>
        <begin position="1"/>
        <end position="147"/>
    </location>
</feature>
<dbReference type="SUPFAM" id="SSF52335">
    <property type="entry name" value="Methylglyoxal synthase-like"/>
    <property type="match status" value="1"/>
</dbReference>
<dbReference type="Gene3D" id="3.40.50.1380">
    <property type="entry name" value="Methylglyoxal synthase-like domain"/>
    <property type="match status" value="1"/>
</dbReference>
<dbReference type="CDD" id="cd01421">
    <property type="entry name" value="IMPCH"/>
    <property type="match status" value="1"/>
</dbReference>
<dbReference type="PIRSF" id="PIRSF000414">
    <property type="entry name" value="AICARFT_IMPCHas"/>
    <property type="match status" value="1"/>
</dbReference>
<dbReference type="PANTHER" id="PTHR11692:SF0">
    <property type="entry name" value="BIFUNCTIONAL PURINE BIOSYNTHESIS PROTEIN ATIC"/>
    <property type="match status" value="1"/>
</dbReference>
<evidence type="ECO:0000256" key="3">
    <source>
        <dbReference type="ARBA" id="ARBA00007667"/>
    </source>
</evidence>
<evidence type="ECO:0000256" key="4">
    <source>
        <dbReference type="ARBA" id="ARBA00022679"/>
    </source>
</evidence>
<dbReference type="AlphaFoldDB" id="A0A059ZSF8"/>
<comment type="pathway">
    <text evidence="2 10">Purine metabolism; IMP biosynthesis via de novo pathway; 5-formamido-1-(5-phospho-D-ribosyl)imidazole-4-carboxamide from 5-amino-1-(5-phospho-D-ribosyl)imidazole-4-carboxamide (10-formyl THF route): step 1/1.</text>
</comment>
<dbReference type="EMBL" id="CP005986">
    <property type="protein sequence ID" value="AIA54600.1"/>
    <property type="molecule type" value="Genomic_DNA"/>
</dbReference>
<gene>
    <name evidence="10" type="primary">purH</name>
    <name evidence="12" type="ORF">Acaty_c0722</name>
</gene>
<comment type="pathway">
    <text evidence="1 10">Purine metabolism; IMP biosynthesis via de novo pathway; IMP from 5-formamido-1-(5-phospho-D-ribosyl)imidazole-4-carboxamide: step 1/1.</text>
</comment>
<keyword evidence="5 10" id="KW-0658">Purine biosynthesis</keyword>
<dbReference type="HAMAP" id="MF_00139">
    <property type="entry name" value="PurH"/>
    <property type="match status" value="1"/>
</dbReference>
<dbReference type="NCBIfam" id="NF002049">
    <property type="entry name" value="PRK00881.1"/>
    <property type="match status" value="1"/>
</dbReference>
<comment type="domain">
    <text evidence="10">The IMP cyclohydrolase activity resides in the N-terminal region.</text>
</comment>
<dbReference type="GO" id="GO:0003937">
    <property type="term" value="F:IMP cyclohydrolase activity"/>
    <property type="evidence" value="ECO:0007669"/>
    <property type="project" value="UniProtKB-UniRule"/>
</dbReference>
<evidence type="ECO:0000259" key="11">
    <source>
        <dbReference type="PROSITE" id="PS51855"/>
    </source>
</evidence>
<dbReference type="NCBIfam" id="TIGR00355">
    <property type="entry name" value="purH"/>
    <property type="match status" value="1"/>
</dbReference>
<dbReference type="FunFam" id="3.40.140.20:FF:000001">
    <property type="entry name" value="Bifunctional purine biosynthesis protein PurH"/>
    <property type="match status" value="1"/>
</dbReference>
<dbReference type="Pfam" id="PF02142">
    <property type="entry name" value="MGS"/>
    <property type="match status" value="1"/>
</dbReference>
<dbReference type="GO" id="GO:0005829">
    <property type="term" value="C:cytosol"/>
    <property type="evidence" value="ECO:0007669"/>
    <property type="project" value="TreeGrafter"/>
</dbReference>
<name>A0A059ZSF8_ACICK</name>
<keyword evidence="6 10" id="KW-0378">Hydrolase</keyword>
<organism evidence="12 13">
    <name type="scientific">Acidithiobacillus caldus (strain ATCC 51756 / DSM 8584 / KU)</name>
    <dbReference type="NCBI Taxonomy" id="637389"/>
    <lineage>
        <taxon>Bacteria</taxon>
        <taxon>Pseudomonadati</taxon>
        <taxon>Pseudomonadota</taxon>
        <taxon>Acidithiobacillia</taxon>
        <taxon>Acidithiobacillales</taxon>
        <taxon>Acidithiobacillaceae</taxon>
        <taxon>Acidithiobacillus</taxon>
    </lineage>
</organism>
<dbReference type="KEGG" id="acz:Acaty_c0722"/>
<evidence type="ECO:0000313" key="12">
    <source>
        <dbReference type="EMBL" id="AIA54600.1"/>
    </source>
</evidence>
<dbReference type="UniPathway" id="UPA00074">
    <property type="reaction ID" value="UER00133"/>
</dbReference>
<evidence type="ECO:0000256" key="5">
    <source>
        <dbReference type="ARBA" id="ARBA00022755"/>
    </source>
</evidence>
<evidence type="ECO:0000256" key="6">
    <source>
        <dbReference type="ARBA" id="ARBA00022801"/>
    </source>
</evidence>
<dbReference type="HOGENOM" id="CLU_016316_5_2_6"/>
<dbReference type="eggNOG" id="COG0138">
    <property type="taxonomic scope" value="Bacteria"/>
</dbReference>
<evidence type="ECO:0000256" key="2">
    <source>
        <dbReference type="ARBA" id="ARBA00004954"/>
    </source>
</evidence>
<evidence type="ECO:0000256" key="10">
    <source>
        <dbReference type="HAMAP-Rule" id="MF_00139"/>
    </source>
</evidence>
<dbReference type="InterPro" id="IPR024051">
    <property type="entry name" value="AICAR_Tfase_dup_dom_sf"/>
</dbReference>
<dbReference type="Gene3D" id="3.40.140.20">
    <property type="match status" value="2"/>
</dbReference>
<dbReference type="EC" id="3.5.4.10" evidence="10"/>
<comment type="catalytic activity">
    <reaction evidence="9 10">
        <text>IMP + H2O = 5-formamido-1-(5-phospho-D-ribosyl)imidazole-4-carboxamide</text>
        <dbReference type="Rhea" id="RHEA:18445"/>
        <dbReference type="ChEBI" id="CHEBI:15377"/>
        <dbReference type="ChEBI" id="CHEBI:58053"/>
        <dbReference type="ChEBI" id="CHEBI:58467"/>
        <dbReference type="EC" id="3.5.4.10"/>
    </reaction>
</comment>
<dbReference type="GO" id="GO:0006189">
    <property type="term" value="P:'de novo' IMP biosynthetic process"/>
    <property type="evidence" value="ECO:0007669"/>
    <property type="project" value="UniProtKB-UniRule"/>
</dbReference>
<dbReference type="SMART" id="SM00798">
    <property type="entry name" value="AICARFT_IMPCHas"/>
    <property type="match status" value="1"/>
</dbReference>
<evidence type="ECO:0000256" key="8">
    <source>
        <dbReference type="ARBA" id="ARBA00050488"/>
    </source>
</evidence>
<dbReference type="InterPro" id="IPR036914">
    <property type="entry name" value="MGS-like_dom_sf"/>
</dbReference>
<dbReference type="RefSeq" id="WP_004870911.1">
    <property type="nucleotide sequence ID" value="NZ_CP005986.1"/>
</dbReference>
<dbReference type="PANTHER" id="PTHR11692">
    <property type="entry name" value="BIFUNCTIONAL PURINE BIOSYNTHESIS PROTEIN PURH"/>
    <property type="match status" value="1"/>
</dbReference>
<dbReference type="InterPro" id="IPR002695">
    <property type="entry name" value="PurH-like"/>
</dbReference>
<dbReference type="GeneID" id="92930719"/>
<dbReference type="GO" id="GO:0004643">
    <property type="term" value="F:phosphoribosylaminoimidazolecarboxamide formyltransferase activity"/>
    <property type="evidence" value="ECO:0007669"/>
    <property type="project" value="UniProtKB-UniRule"/>
</dbReference>
<evidence type="ECO:0000256" key="9">
    <source>
        <dbReference type="ARBA" id="ARBA00050687"/>
    </source>
</evidence>
<dbReference type="InterPro" id="IPR016193">
    <property type="entry name" value="Cytidine_deaminase-like"/>
</dbReference>
<sequence>MGEIKRALISVSDKRGVVDFARQLREFGVEILSTGGTAGILRAADIDVIEVSDYTGFPELLDGRLKTLHPRIHGGLLARRDDPQHQQQMVEQDIPPIDLLCVNLYPFAQTVARPDVTLAEAVEQIDIGGPTMLRAAAKNWESVTVLVDPDDYPRVLQEMAASQGGVGAKLRFQLATKVFAHTARYDGAISDYLSRHGSDGATAAFPQVLTLQLHKVQELRYGENPHQRAAFYREDDTTGLAALQQLQGKELSYNNLSDSDAALALIAEFDAPACVVVKHGNPCGVALGENLHTAIQRAWAADPVSAFGSVIACNRPVDADSAAFFAGVFVEVILAPEVTDSAQVLLQSKKNLRVLRIPDIRPWQRPGLDLKRVCGGLLVQDRDIRREPPEEWRVVTRRAPSPQEMEDLAFAWTLAHHVRSNAIVYVAQRQSLGIGAGQMSRVDAARCGAEKAQGLGFDLRGSALGSDAFFPFRDGVDTAARVGVRAIIQPGGSIRDEEVIAAADEADIAMVFTSVRHFRHG</sequence>
<dbReference type="EC" id="2.1.2.3" evidence="10"/>
<evidence type="ECO:0000256" key="7">
    <source>
        <dbReference type="ARBA" id="ARBA00023268"/>
    </source>
</evidence>
<dbReference type="Pfam" id="PF01808">
    <property type="entry name" value="AICARFT_IMPCHas"/>
    <property type="match status" value="1"/>
</dbReference>
<comment type="catalytic activity">
    <reaction evidence="8 10">
        <text>(6R)-10-formyltetrahydrofolate + 5-amino-1-(5-phospho-beta-D-ribosyl)imidazole-4-carboxamide = 5-formamido-1-(5-phospho-D-ribosyl)imidazole-4-carboxamide + (6S)-5,6,7,8-tetrahydrofolate</text>
        <dbReference type="Rhea" id="RHEA:22192"/>
        <dbReference type="ChEBI" id="CHEBI:57453"/>
        <dbReference type="ChEBI" id="CHEBI:58467"/>
        <dbReference type="ChEBI" id="CHEBI:58475"/>
        <dbReference type="ChEBI" id="CHEBI:195366"/>
        <dbReference type="EC" id="2.1.2.3"/>
    </reaction>
</comment>
<dbReference type="FunFam" id="3.40.50.1380:FF:000001">
    <property type="entry name" value="Bifunctional purine biosynthesis protein PurH"/>
    <property type="match status" value="1"/>
</dbReference>
<dbReference type="SMART" id="SM00851">
    <property type="entry name" value="MGS"/>
    <property type="match status" value="1"/>
</dbReference>
<accession>A0A059ZSF8</accession>
<keyword evidence="7 10" id="KW-0511">Multifunctional enzyme</keyword>
<keyword evidence="4 10" id="KW-0808">Transferase</keyword>
<dbReference type="Proteomes" id="UP000005522">
    <property type="component" value="Chromosome"/>
</dbReference>